<feature type="transmembrane region" description="Helical" evidence="1">
    <location>
        <begin position="54"/>
        <end position="76"/>
    </location>
</feature>
<evidence type="ECO:0000256" key="1">
    <source>
        <dbReference type="SAM" id="Phobius"/>
    </source>
</evidence>
<evidence type="ECO:0000313" key="2">
    <source>
        <dbReference type="EMBL" id="PNR35758.1"/>
    </source>
</evidence>
<dbReference type="EnsemblPlants" id="Pp3c17_3055V3.1">
    <property type="protein sequence ID" value="Pp3c17_3055V3.1"/>
    <property type="gene ID" value="Pp3c17_3055"/>
</dbReference>
<keyword evidence="4" id="KW-1185">Reference proteome</keyword>
<reference evidence="2 4" key="2">
    <citation type="journal article" date="2018" name="Plant J.">
        <title>The Physcomitrella patens chromosome-scale assembly reveals moss genome structure and evolution.</title>
        <authorList>
            <person name="Lang D."/>
            <person name="Ullrich K.K."/>
            <person name="Murat F."/>
            <person name="Fuchs J."/>
            <person name="Jenkins J."/>
            <person name="Haas F.B."/>
            <person name="Piednoel M."/>
            <person name="Gundlach H."/>
            <person name="Van Bel M."/>
            <person name="Meyberg R."/>
            <person name="Vives C."/>
            <person name="Morata J."/>
            <person name="Symeonidi A."/>
            <person name="Hiss M."/>
            <person name="Muchero W."/>
            <person name="Kamisugi Y."/>
            <person name="Saleh O."/>
            <person name="Blanc G."/>
            <person name="Decker E.L."/>
            <person name="van Gessel N."/>
            <person name="Grimwood J."/>
            <person name="Hayes R.D."/>
            <person name="Graham S.W."/>
            <person name="Gunter L.E."/>
            <person name="McDaniel S.F."/>
            <person name="Hoernstein S.N.W."/>
            <person name="Larsson A."/>
            <person name="Li F.W."/>
            <person name="Perroud P.F."/>
            <person name="Phillips J."/>
            <person name="Ranjan P."/>
            <person name="Rokshar D.S."/>
            <person name="Rothfels C.J."/>
            <person name="Schneider L."/>
            <person name="Shu S."/>
            <person name="Stevenson D.W."/>
            <person name="Thummler F."/>
            <person name="Tillich M."/>
            <person name="Villarreal Aguilar J.C."/>
            <person name="Widiez T."/>
            <person name="Wong G.K."/>
            <person name="Wymore A."/>
            <person name="Zhang Y."/>
            <person name="Zimmer A.D."/>
            <person name="Quatrano R.S."/>
            <person name="Mayer K.F.X."/>
            <person name="Goodstein D."/>
            <person name="Casacuberta J.M."/>
            <person name="Vandepoele K."/>
            <person name="Reski R."/>
            <person name="Cuming A.C."/>
            <person name="Tuskan G.A."/>
            <person name="Maumus F."/>
            <person name="Salse J."/>
            <person name="Schmutz J."/>
            <person name="Rensing S.A."/>
        </authorList>
    </citation>
    <scope>NUCLEOTIDE SEQUENCE [LARGE SCALE GENOMIC DNA]</scope>
    <source>
        <strain evidence="3 4">cv. Gransden 2004</strain>
    </source>
</reference>
<dbReference type="AlphaFoldDB" id="A0A2K1J2K3"/>
<dbReference type="Gramene" id="Pp3c17_3055V3.1">
    <property type="protein sequence ID" value="Pp3c17_3055V3.1"/>
    <property type="gene ID" value="Pp3c17_3055"/>
</dbReference>
<proteinExistence type="predicted"/>
<dbReference type="RefSeq" id="XP_024401216.1">
    <property type="nucleotide sequence ID" value="XM_024545448.2"/>
</dbReference>
<dbReference type="GeneID" id="112294696"/>
<sequence length="152" mass="16980">MPSLSWTLWPFCCSSFSLSFLVFPSPSFLQFRLCSTGLLSGYPSSSFGTGMGGTSALLLLHTFSMMMMIAISVPSLEARYKLNTSRKNHKRFGLRLECFLGIENSEDGCSNHINARMCRKHKHVVKVDKDDLGPELDVIGFKYSLTSKAMCF</sequence>
<dbReference type="EMBL" id="ABEU02000017">
    <property type="protein sequence ID" value="PNR35758.1"/>
    <property type="molecule type" value="Genomic_DNA"/>
</dbReference>
<evidence type="ECO:0000313" key="4">
    <source>
        <dbReference type="Proteomes" id="UP000006727"/>
    </source>
</evidence>
<accession>A0A2K1J2K3</accession>
<reference evidence="3" key="3">
    <citation type="submission" date="2020-12" db="UniProtKB">
        <authorList>
            <consortium name="EnsemblPlants"/>
        </authorList>
    </citation>
    <scope>IDENTIFICATION</scope>
</reference>
<gene>
    <name evidence="3" type="primary">LOC112294696</name>
    <name evidence="2" type="ORF">PHYPA_021608</name>
</gene>
<keyword evidence="1" id="KW-0472">Membrane</keyword>
<keyword evidence="1" id="KW-0812">Transmembrane</keyword>
<reference evidence="2 4" key="1">
    <citation type="journal article" date="2008" name="Science">
        <title>The Physcomitrella genome reveals evolutionary insights into the conquest of land by plants.</title>
        <authorList>
            <person name="Rensing S."/>
            <person name="Lang D."/>
            <person name="Zimmer A."/>
            <person name="Terry A."/>
            <person name="Salamov A."/>
            <person name="Shapiro H."/>
            <person name="Nishiyama T."/>
            <person name="Perroud P.-F."/>
            <person name="Lindquist E."/>
            <person name="Kamisugi Y."/>
            <person name="Tanahashi T."/>
            <person name="Sakakibara K."/>
            <person name="Fujita T."/>
            <person name="Oishi K."/>
            <person name="Shin-I T."/>
            <person name="Kuroki Y."/>
            <person name="Toyoda A."/>
            <person name="Suzuki Y."/>
            <person name="Hashimoto A."/>
            <person name="Yamaguchi K."/>
            <person name="Sugano A."/>
            <person name="Kohara Y."/>
            <person name="Fujiyama A."/>
            <person name="Anterola A."/>
            <person name="Aoki S."/>
            <person name="Ashton N."/>
            <person name="Barbazuk W.B."/>
            <person name="Barker E."/>
            <person name="Bennetzen J."/>
            <person name="Bezanilla M."/>
            <person name="Blankenship R."/>
            <person name="Cho S.H."/>
            <person name="Dutcher S."/>
            <person name="Estelle M."/>
            <person name="Fawcett J.A."/>
            <person name="Gundlach H."/>
            <person name="Hanada K."/>
            <person name="Heyl A."/>
            <person name="Hicks K.A."/>
            <person name="Hugh J."/>
            <person name="Lohr M."/>
            <person name="Mayer K."/>
            <person name="Melkozernov A."/>
            <person name="Murata T."/>
            <person name="Nelson D."/>
            <person name="Pils B."/>
            <person name="Prigge M."/>
            <person name="Reiss B."/>
            <person name="Renner T."/>
            <person name="Rombauts S."/>
            <person name="Rushton P."/>
            <person name="Sanderfoot A."/>
            <person name="Schween G."/>
            <person name="Shiu S.-H."/>
            <person name="Stueber K."/>
            <person name="Theodoulou F.L."/>
            <person name="Tu H."/>
            <person name="Van de Peer Y."/>
            <person name="Verrier P.J."/>
            <person name="Waters E."/>
            <person name="Wood A."/>
            <person name="Yang L."/>
            <person name="Cove D."/>
            <person name="Cuming A."/>
            <person name="Hasebe M."/>
            <person name="Lucas S."/>
            <person name="Mishler D.B."/>
            <person name="Reski R."/>
            <person name="Grigoriev I."/>
            <person name="Quatrano R.S."/>
            <person name="Boore J.L."/>
        </authorList>
    </citation>
    <scope>NUCLEOTIDE SEQUENCE [LARGE SCALE GENOMIC DNA]</scope>
    <source>
        <strain evidence="3 4">cv. Gransden 2004</strain>
    </source>
</reference>
<dbReference type="Proteomes" id="UP000006727">
    <property type="component" value="Chromosome 17"/>
</dbReference>
<keyword evidence="1" id="KW-1133">Transmembrane helix</keyword>
<name>A0A2K1J2K3_PHYPA</name>
<organism evidence="2">
    <name type="scientific">Physcomitrium patens</name>
    <name type="common">Spreading-leaved earth moss</name>
    <name type="synonym">Physcomitrella patens</name>
    <dbReference type="NCBI Taxonomy" id="3218"/>
    <lineage>
        <taxon>Eukaryota</taxon>
        <taxon>Viridiplantae</taxon>
        <taxon>Streptophyta</taxon>
        <taxon>Embryophyta</taxon>
        <taxon>Bryophyta</taxon>
        <taxon>Bryophytina</taxon>
        <taxon>Bryopsida</taxon>
        <taxon>Funariidae</taxon>
        <taxon>Funariales</taxon>
        <taxon>Funariaceae</taxon>
        <taxon>Physcomitrium</taxon>
    </lineage>
</organism>
<evidence type="ECO:0000313" key="3">
    <source>
        <dbReference type="EnsemblPlants" id="Pp3c17_3055V3.1"/>
    </source>
</evidence>
<protein>
    <submittedName>
        <fullName evidence="2 3">Uncharacterized protein</fullName>
    </submittedName>
</protein>